<protein>
    <submittedName>
        <fullName evidence="1">Uncharacterized protein</fullName>
    </submittedName>
</protein>
<reference evidence="1" key="2">
    <citation type="journal article" date="2015" name="Data Brief">
        <title>Shoot transcriptome of the giant reed, Arundo donax.</title>
        <authorList>
            <person name="Barrero R.A."/>
            <person name="Guerrero F.D."/>
            <person name="Moolhuijzen P."/>
            <person name="Goolsby J.A."/>
            <person name="Tidwell J."/>
            <person name="Bellgard S.E."/>
            <person name="Bellgard M.I."/>
        </authorList>
    </citation>
    <scope>NUCLEOTIDE SEQUENCE</scope>
    <source>
        <tissue evidence="1">Shoot tissue taken approximately 20 cm above the soil surface</tissue>
    </source>
</reference>
<evidence type="ECO:0000313" key="1">
    <source>
        <dbReference type="EMBL" id="JAE05441.1"/>
    </source>
</evidence>
<dbReference type="EMBL" id="GBRH01192455">
    <property type="protein sequence ID" value="JAE05441.1"/>
    <property type="molecule type" value="Transcribed_RNA"/>
</dbReference>
<name>A0A0A9F5K8_ARUDO</name>
<accession>A0A0A9F5K8</accession>
<organism evidence="1">
    <name type="scientific">Arundo donax</name>
    <name type="common">Giant reed</name>
    <name type="synonym">Donax arundinaceus</name>
    <dbReference type="NCBI Taxonomy" id="35708"/>
    <lineage>
        <taxon>Eukaryota</taxon>
        <taxon>Viridiplantae</taxon>
        <taxon>Streptophyta</taxon>
        <taxon>Embryophyta</taxon>
        <taxon>Tracheophyta</taxon>
        <taxon>Spermatophyta</taxon>
        <taxon>Magnoliopsida</taxon>
        <taxon>Liliopsida</taxon>
        <taxon>Poales</taxon>
        <taxon>Poaceae</taxon>
        <taxon>PACMAD clade</taxon>
        <taxon>Arundinoideae</taxon>
        <taxon>Arundineae</taxon>
        <taxon>Arundo</taxon>
    </lineage>
</organism>
<proteinExistence type="predicted"/>
<reference evidence="1" key="1">
    <citation type="submission" date="2014-09" db="EMBL/GenBank/DDBJ databases">
        <authorList>
            <person name="Magalhaes I.L.F."/>
            <person name="Oliveira U."/>
            <person name="Santos F.R."/>
            <person name="Vidigal T.H.D.A."/>
            <person name="Brescovit A.D."/>
            <person name="Santos A.J."/>
        </authorList>
    </citation>
    <scope>NUCLEOTIDE SEQUENCE</scope>
    <source>
        <tissue evidence="1">Shoot tissue taken approximately 20 cm above the soil surface</tissue>
    </source>
</reference>
<sequence>MPPPFKFSPELVVVDEFLTPPIPLPLGRLPQLSASCAGTLALTLGLGFETRGHRRCLSSPTPVASVVRL</sequence>
<dbReference type="AlphaFoldDB" id="A0A0A9F5K8"/>